<gene>
    <name evidence="2" type="ORF">HLH25_08045</name>
    <name evidence="1" type="ORF">HLH26_07245</name>
</gene>
<dbReference type="Proteomes" id="UP000561077">
    <property type="component" value="Unassembled WGS sequence"/>
</dbReference>
<reference evidence="3 4" key="1">
    <citation type="submission" date="2020-04" db="EMBL/GenBank/DDBJ databases">
        <title>Description of novel Gluconacetobacter.</title>
        <authorList>
            <person name="Sombolestani A."/>
        </authorList>
    </citation>
    <scope>NUCLEOTIDE SEQUENCE [LARGE SCALE GENOMIC DNA]</scope>
    <source>
        <strain evidence="2 3">LMG 1728</strain>
        <strain evidence="1 4">LMG 1731</strain>
    </source>
</reference>
<dbReference type="AlphaFoldDB" id="A0A7W4NS83"/>
<accession>A0A7W4NS83</accession>
<evidence type="ECO:0000313" key="1">
    <source>
        <dbReference type="EMBL" id="MBB2164339.1"/>
    </source>
</evidence>
<dbReference type="EMBL" id="JABEQO010000007">
    <property type="protein sequence ID" value="MBB2164339.1"/>
    <property type="molecule type" value="Genomic_DNA"/>
</dbReference>
<keyword evidence="3" id="KW-1185">Reference proteome</keyword>
<sequence>MMPWRCWHELSGSRGSSTEGFGAGMGKIRIVAQPSAIPVNEIDAWCRNHALHASHAAFTRHLVLAMDRRFLAIRAQQIKSGVDAFFA</sequence>
<evidence type="ECO:0000313" key="4">
    <source>
        <dbReference type="Proteomes" id="UP000561077"/>
    </source>
</evidence>
<dbReference type="Proteomes" id="UP000540490">
    <property type="component" value="Unassembled WGS sequence"/>
</dbReference>
<organism evidence="1 4">
    <name type="scientific">Gluconacetobacter dulcium</name>
    <dbReference type="NCBI Taxonomy" id="2729096"/>
    <lineage>
        <taxon>Bacteria</taxon>
        <taxon>Pseudomonadati</taxon>
        <taxon>Pseudomonadota</taxon>
        <taxon>Alphaproteobacteria</taxon>
        <taxon>Acetobacterales</taxon>
        <taxon>Acetobacteraceae</taxon>
        <taxon>Gluconacetobacter</taxon>
    </lineage>
</organism>
<proteinExistence type="predicted"/>
<protein>
    <submittedName>
        <fullName evidence="1">Uncharacterized protein</fullName>
    </submittedName>
</protein>
<name>A0A7W4NS83_9PROT</name>
<dbReference type="EMBL" id="JABEQN010000007">
    <property type="protein sequence ID" value="MBB2193591.1"/>
    <property type="molecule type" value="Genomic_DNA"/>
</dbReference>
<comment type="caution">
    <text evidence="1">The sequence shown here is derived from an EMBL/GenBank/DDBJ whole genome shotgun (WGS) entry which is preliminary data.</text>
</comment>
<evidence type="ECO:0000313" key="3">
    <source>
        <dbReference type="Proteomes" id="UP000540490"/>
    </source>
</evidence>
<evidence type="ECO:0000313" key="2">
    <source>
        <dbReference type="EMBL" id="MBB2193591.1"/>
    </source>
</evidence>
<dbReference type="RefSeq" id="WP_182973551.1">
    <property type="nucleotide sequence ID" value="NZ_JABEQN010000007.1"/>
</dbReference>